<evidence type="ECO:0000256" key="6">
    <source>
        <dbReference type="ARBA" id="ARBA00022729"/>
    </source>
</evidence>
<dbReference type="InterPro" id="IPR018073">
    <property type="entry name" value="Prot_inh_cystat_CS"/>
</dbReference>
<dbReference type="PROSITE" id="PS00287">
    <property type="entry name" value="CYSTATIN"/>
    <property type="match status" value="1"/>
</dbReference>
<dbReference type="PANTHER" id="PTHR46186:SF2">
    <property type="entry name" value="CYSTATIN"/>
    <property type="match status" value="1"/>
</dbReference>
<keyword evidence="4" id="KW-0646">Protease inhibitor</keyword>
<dbReference type="InterPro" id="IPR046350">
    <property type="entry name" value="Cystatin_sf"/>
</dbReference>
<comment type="similarity">
    <text evidence="2">Belongs to the cystatin family.</text>
</comment>
<evidence type="ECO:0000256" key="2">
    <source>
        <dbReference type="ARBA" id="ARBA00009403"/>
    </source>
</evidence>
<reference evidence="8" key="2">
    <citation type="journal article" date="2008" name="Insect Biochem. Mol. Biol.">
        <title>An insight into the sialome of the soft tick, Ornithodorus parkeri.</title>
        <authorList>
            <person name="Francischetti I.M."/>
            <person name="Mans B.J."/>
            <person name="Meng Z."/>
            <person name="Gudderra N."/>
            <person name="Veenstra T.D."/>
            <person name="Pham V.M."/>
            <person name="Ribeiro J.M."/>
        </authorList>
    </citation>
    <scope>NUCLEOTIDE SEQUENCE</scope>
    <source>
        <tissue evidence="8">Salivary gland</tissue>
    </source>
</reference>
<dbReference type="GO" id="GO:0031982">
    <property type="term" value="C:vesicle"/>
    <property type="evidence" value="ECO:0007669"/>
    <property type="project" value="TreeGrafter"/>
</dbReference>
<reference evidence="8" key="1">
    <citation type="submission" date="2007-05" db="EMBL/GenBank/DDBJ databases">
        <authorList>
            <person name="Douchkov D."/>
            <person name="Schweizer P."/>
        </authorList>
    </citation>
    <scope>NUCLEOTIDE SEQUENCE</scope>
    <source>
        <tissue evidence="8">Salivary gland</tissue>
    </source>
</reference>
<accession>A6NA15</accession>
<dbReference type="SUPFAM" id="SSF54403">
    <property type="entry name" value="Cystatin/monellin"/>
    <property type="match status" value="1"/>
</dbReference>
<proteinExistence type="evidence at transcript level"/>
<feature type="non-terminal residue" evidence="8">
    <location>
        <position position="1"/>
    </location>
</feature>
<evidence type="ECO:0000256" key="4">
    <source>
        <dbReference type="ARBA" id="ARBA00022690"/>
    </source>
</evidence>
<feature type="domain" description="Cystatin" evidence="7">
    <location>
        <begin position="24"/>
        <end position="89"/>
    </location>
</feature>
<evidence type="ECO:0000256" key="5">
    <source>
        <dbReference type="ARBA" id="ARBA00022704"/>
    </source>
</evidence>
<dbReference type="Gene3D" id="3.10.450.10">
    <property type="match status" value="1"/>
</dbReference>
<sequence length="116" mass="12921">WTKKDASNPFYLALAHIAASESSKTQGLSHYYTVKKLLEVEVQTVSGVNYKLKMKVAPSTCNVNEKYSKKTCKPQKKAQVKTCTAVIHVPTGNTKDVLEKNVTQFQCQRGSKATLR</sequence>
<keyword evidence="5" id="KW-0789">Thiol protease inhibitor</keyword>
<name>A6NA15_ORNPR</name>
<dbReference type="Pfam" id="PF00031">
    <property type="entry name" value="Cystatin"/>
    <property type="match status" value="1"/>
</dbReference>
<dbReference type="GO" id="GO:0005615">
    <property type="term" value="C:extracellular space"/>
    <property type="evidence" value="ECO:0007669"/>
    <property type="project" value="TreeGrafter"/>
</dbReference>
<dbReference type="GO" id="GO:0004869">
    <property type="term" value="F:cysteine-type endopeptidase inhibitor activity"/>
    <property type="evidence" value="ECO:0007669"/>
    <property type="project" value="UniProtKB-KW"/>
</dbReference>
<dbReference type="EMBL" id="EF633981">
    <property type="protein sequence ID" value="ABR23498.1"/>
    <property type="molecule type" value="mRNA"/>
</dbReference>
<keyword evidence="3" id="KW-0964">Secreted</keyword>
<dbReference type="PANTHER" id="PTHR46186">
    <property type="entry name" value="CYSTATIN"/>
    <property type="match status" value="1"/>
</dbReference>
<dbReference type="InterPro" id="IPR000010">
    <property type="entry name" value="Cystatin_dom"/>
</dbReference>
<evidence type="ECO:0000256" key="1">
    <source>
        <dbReference type="ARBA" id="ARBA00004613"/>
    </source>
</evidence>
<dbReference type="SMR" id="A6NA15"/>
<dbReference type="GO" id="GO:0005737">
    <property type="term" value="C:cytoplasm"/>
    <property type="evidence" value="ECO:0007669"/>
    <property type="project" value="TreeGrafter"/>
</dbReference>
<dbReference type="MEROPS" id="I25.049"/>
<evidence type="ECO:0000259" key="7">
    <source>
        <dbReference type="Pfam" id="PF00031"/>
    </source>
</evidence>
<keyword evidence="6" id="KW-0732">Signal</keyword>
<evidence type="ECO:0000313" key="8">
    <source>
        <dbReference type="EMBL" id="ABR23498.1"/>
    </source>
</evidence>
<organism evidence="8">
    <name type="scientific">Ornithodoros parkeri</name>
    <name type="common">Soft tick</name>
    <name type="synonym">Argasid tick</name>
    <dbReference type="NCBI Taxonomy" id="140564"/>
    <lineage>
        <taxon>Eukaryota</taxon>
        <taxon>Metazoa</taxon>
        <taxon>Ecdysozoa</taxon>
        <taxon>Arthropoda</taxon>
        <taxon>Chelicerata</taxon>
        <taxon>Arachnida</taxon>
        <taxon>Acari</taxon>
        <taxon>Parasitiformes</taxon>
        <taxon>Ixodida</taxon>
        <taxon>Ixodoidea</taxon>
        <taxon>Argasidae</taxon>
        <taxon>Ornithodorinae</taxon>
        <taxon>Ornithodoros</taxon>
    </lineage>
</organism>
<comment type="subcellular location">
    <subcellularLocation>
        <location evidence="1">Secreted</location>
    </subcellularLocation>
</comment>
<protein>
    <submittedName>
        <fullName evidence="8">Salivary cystatin</fullName>
    </submittedName>
</protein>
<dbReference type="CDD" id="cd00042">
    <property type="entry name" value="CY"/>
    <property type="match status" value="1"/>
</dbReference>
<evidence type="ECO:0000256" key="3">
    <source>
        <dbReference type="ARBA" id="ARBA00022525"/>
    </source>
</evidence>
<dbReference type="AlphaFoldDB" id="A6NA15"/>